<dbReference type="PANTHER" id="PTHR45286">
    <property type="entry name" value="CHAPERONE DNAJ-DOMAIN SUPERFAMILY PROTEIN"/>
    <property type="match status" value="1"/>
</dbReference>
<dbReference type="EMBL" id="GDKF01010603">
    <property type="protein sequence ID" value="JAT68019.1"/>
    <property type="molecule type" value="Transcribed_RNA"/>
</dbReference>
<name>A0A1D1ZMD3_AUXPR</name>
<evidence type="ECO:0008006" key="3">
    <source>
        <dbReference type="Google" id="ProtNLM"/>
    </source>
</evidence>
<reference evidence="2" key="1">
    <citation type="submission" date="2015-08" db="EMBL/GenBank/DDBJ databases">
        <authorList>
            <person name="Babu N.S."/>
            <person name="Beckwith C.J."/>
            <person name="Beseler K.G."/>
            <person name="Brison A."/>
            <person name="Carone J.V."/>
            <person name="Caskin T.P."/>
            <person name="Diamond M."/>
            <person name="Durham M.E."/>
            <person name="Foxe J.M."/>
            <person name="Go M."/>
            <person name="Henderson B.A."/>
            <person name="Jones I.B."/>
            <person name="McGettigan J.A."/>
            <person name="Micheletti S.J."/>
            <person name="Nasrallah M.E."/>
            <person name="Ortiz D."/>
            <person name="Piller C.R."/>
            <person name="Privatt S.R."/>
            <person name="Schneider S.L."/>
            <person name="Sharp S."/>
            <person name="Smith T.C."/>
            <person name="Stanton J.D."/>
            <person name="Ullery H.E."/>
            <person name="Wilson R.J."/>
            <person name="Serrano M.G."/>
            <person name="Buck G."/>
            <person name="Lee V."/>
            <person name="Wang Y."/>
            <person name="Carvalho R."/>
            <person name="Voegtly L."/>
            <person name="Shi R."/>
            <person name="Duckworth R."/>
            <person name="Johnson A."/>
            <person name="Loviza R."/>
            <person name="Walstead R."/>
            <person name="Shah Z."/>
            <person name="Kiflezghi M."/>
            <person name="Wade K."/>
            <person name="Ball S.L."/>
            <person name="Bradley K.W."/>
            <person name="Asai D.J."/>
            <person name="Bowman C.A."/>
            <person name="Russell D.A."/>
            <person name="Pope W.H."/>
            <person name="Jacobs-Sera D."/>
            <person name="Hendrix R.W."/>
            <person name="Hatfull G.F."/>
        </authorList>
    </citation>
    <scope>NUCLEOTIDE SEQUENCE</scope>
</reference>
<feature type="non-terminal residue" evidence="2">
    <location>
        <position position="1"/>
    </location>
</feature>
<proteinExistence type="predicted"/>
<accession>A0A1D1ZMD3</accession>
<dbReference type="PANTHER" id="PTHR45286:SF1">
    <property type="entry name" value="CHAPERONE DNAJ-DOMAIN SUPERFAMILY PROTEIN"/>
    <property type="match status" value="1"/>
</dbReference>
<sequence>YVKAGKSNVTNKNIANAHASCHFRLDDESSAPKWIKLPVHGRTAACFGPGAWHREHAQVGFRRTAWPRPSVTMRGWVSDRMPPWLMSRRRSGRCGTAVVICDVVLGDQPYDAGCARSLSPLRNTSTTLNTPCPHSSRPMLAAPQKALALHPDMARRGELPPDRTAFLQLLTSYRVLSDARERARYDAAMRVTVRAWPTRHDRFAGDGTPRRAPKAPGPDLEWLYDFVAGRGSRPQHGHTTALDRVRADFLEELRDALDVAVLGPALDPAHMCGLTLPEEFEGEERSRPEASPDLLHIVHGRHLLGRVIHNSSPLLSQQASVDRVEGGTMGLLGEAPQASLDLPSGASNGGIETLGRSAVSASGPADESLAKPHPVPGTTLVRLQYVGASGAEVASGTRTTGSDGRWVLEVRGRGGQTLGRMESAPGWGPAAIPVLDGARRHCLTVVKTATPLVRHISLAVEPGAAPGSGPARPLIVARAQRAWLPSSRLWLFRPRLDTHACGGWSFRLSPHAARHGVHAHLLILLAAFESLDAELAERQPSWGQAAKQRLLALMK</sequence>
<dbReference type="AlphaFoldDB" id="A0A1D1ZMD3"/>
<dbReference type="Gene3D" id="1.10.287.110">
    <property type="entry name" value="DnaJ domain"/>
    <property type="match status" value="1"/>
</dbReference>
<dbReference type="SUPFAM" id="SSF46565">
    <property type="entry name" value="Chaperone J-domain"/>
    <property type="match status" value="1"/>
</dbReference>
<gene>
    <name evidence="2" type="ORF">g.31137</name>
</gene>
<organism evidence="2">
    <name type="scientific">Auxenochlorella protothecoides</name>
    <name type="common">Green microalga</name>
    <name type="synonym">Chlorella protothecoides</name>
    <dbReference type="NCBI Taxonomy" id="3075"/>
    <lineage>
        <taxon>Eukaryota</taxon>
        <taxon>Viridiplantae</taxon>
        <taxon>Chlorophyta</taxon>
        <taxon>core chlorophytes</taxon>
        <taxon>Trebouxiophyceae</taxon>
        <taxon>Chlorellales</taxon>
        <taxon>Chlorellaceae</taxon>
        <taxon>Auxenochlorella</taxon>
    </lineage>
</organism>
<evidence type="ECO:0000256" key="1">
    <source>
        <dbReference type="SAM" id="MobiDB-lite"/>
    </source>
</evidence>
<evidence type="ECO:0000313" key="2">
    <source>
        <dbReference type="EMBL" id="JAT68019.1"/>
    </source>
</evidence>
<feature type="region of interest" description="Disordered" evidence="1">
    <location>
        <begin position="357"/>
        <end position="376"/>
    </location>
</feature>
<protein>
    <recommendedName>
        <fullName evidence="3">J domain-containing protein</fullName>
    </recommendedName>
</protein>
<dbReference type="InterPro" id="IPR036869">
    <property type="entry name" value="J_dom_sf"/>
</dbReference>